<gene>
    <name evidence="1" type="ordered locus">Dvul_2557</name>
</gene>
<evidence type="ECO:0000313" key="1">
    <source>
        <dbReference type="EMBL" id="ABM29573.1"/>
    </source>
</evidence>
<dbReference type="AlphaFoldDB" id="A0A0H3AAD6"/>
<reference evidence="2" key="1">
    <citation type="journal article" date="2009" name="Environ. Microbiol.">
        <title>Contribution of mobile genetic elements to Desulfovibrio vulgaris genome plasticity.</title>
        <authorList>
            <person name="Walker C.B."/>
            <person name="Stolyar S."/>
            <person name="Chivian D."/>
            <person name="Pinel N."/>
            <person name="Gabster J.A."/>
            <person name="Dehal P.S."/>
            <person name="He Z."/>
            <person name="Yang Z.K."/>
            <person name="Yen H.C."/>
            <person name="Zhou J."/>
            <person name="Wall J.D."/>
            <person name="Hazen T.C."/>
            <person name="Arkin A.P."/>
            <person name="Stahl D.A."/>
        </authorList>
    </citation>
    <scope>NUCLEOTIDE SEQUENCE [LARGE SCALE GENOMIC DNA]</scope>
    <source>
        <strain evidence="2">DP4</strain>
    </source>
</reference>
<dbReference type="KEGG" id="dvl:Dvul_2557"/>
<organism evidence="1 2">
    <name type="scientific">Nitratidesulfovibrio vulgaris (strain DP4)</name>
    <name type="common">Desulfovibrio vulgaris</name>
    <dbReference type="NCBI Taxonomy" id="391774"/>
    <lineage>
        <taxon>Bacteria</taxon>
        <taxon>Pseudomonadati</taxon>
        <taxon>Thermodesulfobacteriota</taxon>
        <taxon>Desulfovibrionia</taxon>
        <taxon>Desulfovibrionales</taxon>
        <taxon>Desulfovibrionaceae</taxon>
        <taxon>Nitratidesulfovibrio</taxon>
    </lineage>
</organism>
<sequence length="88" mass="9818">MTGLRITVLTPDTNQAQRISRRLKTLLAQEGVLAHVQEVTCYLELSRQGLKGKTPVISVEGRMYQFASLDDSVLAQFASWLARGLNEK</sequence>
<dbReference type="HOGENOM" id="CLU_2464102_0_0_7"/>
<dbReference type="EMBL" id="CP000527">
    <property type="protein sequence ID" value="ABM29573.1"/>
    <property type="molecule type" value="Genomic_DNA"/>
</dbReference>
<accession>A0A0H3AAD6</accession>
<name>A0A0H3AAD6_NITV4</name>
<dbReference type="Proteomes" id="UP000009173">
    <property type="component" value="Chromosome"/>
</dbReference>
<protein>
    <submittedName>
        <fullName evidence="1">Uncharacterized protein</fullName>
    </submittedName>
</protein>
<proteinExistence type="predicted"/>
<evidence type="ECO:0000313" key="2">
    <source>
        <dbReference type="Proteomes" id="UP000009173"/>
    </source>
</evidence>